<feature type="compositionally biased region" description="Basic and acidic residues" evidence="1">
    <location>
        <begin position="21"/>
        <end position="31"/>
    </location>
</feature>
<dbReference type="EMBL" id="OW152815">
    <property type="protein sequence ID" value="CAH2062810.1"/>
    <property type="molecule type" value="Genomic_DNA"/>
</dbReference>
<organism evidence="2 3">
    <name type="scientific">Iphiclides podalirius</name>
    <name type="common">scarce swallowtail</name>
    <dbReference type="NCBI Taxonomy" id="110791"/>
    <lineage>
        <taxon>Eukaryota</taxon>
        <taxon>Metazoa</taxon>
        <taxon>Ecdysozoa</taxon>
        <taxon>Arthropoda</taxon>
        <taxon>Hexapoda</taxon>
        <taxon>Insecta</taxon>
        <taxon>Pterygota</taxon>
        <taxon>Neoptera</taxon>
        <taxon>Endopterygota</taxon>
        <taxon>Lepidoptera</taxon>
        <taxon>Glossata</taxon>
        <taxon>Ditrysia</taxon>
        <taxon>Papilionoidea</taxon>
        <taxon>Papilionidae</taxon>
        <taxon>Papilioninae</taxon>
        <taxon>Iphiclides</taxon>
    </lineage>
</organism>
<evidence type="ECO:0000313" key="3">
    <source>
        <dbReference type="Proteomes" id="UP000837857"/>
    </source>
</evidence>
<protein>
    <submittedName>
        <fullName evidence="2">Uncharacterized protein</fullName>
    </submittedName>
</protein>
<feature type="non-terminal residue" evidence="2">
    <location>
        <position position="81"/>
    </location>
</feature>
<evidence type="ECO:0000256" key="1">
    <source>
        <dbReference type="SAM" id="MobiDB-lite"/>
    </source>
</evidence>
<reference evidence="2" key="1">
    <citation type="submission" date="2022-03" db="EMBL/GenBank/DDBJ databases">
        <authorList>
            <person name="Martin H S."/>
        </authorList>
    </citation>
    <scope>NUCLEOTIDE SEQUENCE</scope>
</reference>
<sequence>MLIRSAHSFPINPSLSGAVEKISESAREPHTEWPSSAPAPTKGARALRSATARARSRSRYRIRLGRLRCQQLPPASATCLL</sequence>
<evidence type="ECO:0000313" key="2">
    <source>
        <dbReference type="EMBL" id="CAH2062810.1"/>
    </source>
</evidence>
<accession>A0ABN8INY9</accession>
<feature type="region of interest" description="Disordered" evidence="1">
    <location>
        <begin position="20"/>
        <end position="45"/>
    </location>
</feature>
<proteinExistence type="predicted"/>
<keyword evidence="3" id="KW-1185">Reference proteome</keyword>
<name>A0ABN8INY9_9NEOP</name>
<dbReference type="Proteomes" id="UP000837857">
    <property type="component" value="Chromosome 3"/>
</dbReference>
<gene>
    <name evidence="2" type="ORF">IPOD504_LOCUS12199</name>
</gene>